<protein>
    <recommendedName>
        <fullName evidence="4">Gamma-glutamyltransferase</fullName>
    </recommendedName>
</protein>
<dbReference type="InterPro" id="IPR043137">
    <property type="entry name" value="GGT_ssub_C"/>
</dbReference>
<dbReference type="Gene3D" id="1.10.246.130">
    <property type="match status" value="1"/>
</dbReference>
<organism evidence="3">
    <name type="scientific">marine metagenome</name>
    <dbReference type="NCBI Taxonomy" id="408172"/>
    <lineage>
        <taxon>unclassified sequences</taxon>
        <taxon>metagenomes</taxon>
        <taxon>ecological metagenomes</taxon>
    </lineage>
</organism>
<dbReference type="InterPro" id="IPR051792">
    <property type="entry name" value="GGT_bact"/>
</dbReference>
<evidence type="ECO:0000256" key="1">
    <source>
        <dbReference type="ARBA" id="ARBA00009381"/>
    </source>
</evidence>
<dbReference type="PRINTS" id="PR01210">
    <property type="entry name" value="GGTRANSPTASE"/>
</dbReference>
<dbReference type="NCBIfam" id="TIGR00066">
    <property type="entry name" value="g_glut_trans"/>
    <property type="match status" value="1"/>
</dbReference>
<dbReference type="EMBL" id="UINC01001712">
    <property type="protein sequence ID" value="SUZ87168.1"/>
    <property type="molecule type" value="Genomic_DNA"/>
</dbReference>
<dbReference type="GO" id="GO:0006751">
    <property type="term" value="P:glutathione catabolic process"/>
    <property type="evidence" value="ECO:0007669"/>
    <property type="project" value="InterPro"/>
</dbReference>
<comment type="similarity">
    <text evidence="1">Belongs to the gamma-glutamyltransferase family.</text>
</comment>
<dbReference type="InterPro" id="IPR043138">
    <property type="entry name" value="GGT_lsub"/>
</dbReference>
<dbReference type="SUPFAM" id="SSF56235">
    <property type="entry name" value="N-terminal nucleophile aminohydrolases (Ntn hydrolases)"/>
    <property type="match status" value="1"/>
</dbReference>
<dbReference type="Pfam" id="PF01019">
    <property type="entry name" value="G_glu_transpept"/>
    <property type="match status" value="1"/>
</dbReference>
<dbReference type="AlphaFoldDB" id="A0A381R8F7"/>
<sequence length="559" mass="61554">MAHIKYILIAVVFLNPGYINAELPNQNAIASAHPLATQAGHLILQKGGNAFDAAVAVSAALSVVEPYSSGLGGGGFFLLYRNRDNFTTFIDGREVAPLMSDPDMYLDSNKNFIPKSSLVGPLASGIPGLPAALVHVSKQYGKLPLSVSLKPAIKLAEEGFPAYRRLNTALNVAKRSSVLSPKFQEVFLPNKQLPKTGYLIRQPELANTLKIIASEGHDGFYNSDFTKRIVNETNKDGSIWSLADFKKYKIIERQPIKVSFEDFILTLAPPPSSGGTTIATILNILSQYDYKRMDKSKLTHLIVESMRRAYQDRAAYLGDPDFVEVPIQMLISSEHAIEHSESIDLTQATPIHLDDDQVFVSNNKGTETTHFSIVDSEGNRVATTQTINTWFGSGYMVPSGGFILNNEMDDFSAKPFTPNRYGLVHGEANSIHPNKRMLSSMTPTFIESDAGTAILGTPGGSKIITMVLLSILNWTNGGTANEMNSIKRFHHQYLPDKIQYEKDAFSEPVIDELIGMGHKLQEIRDYGNMQVITIQKDNGKVETSSDPRALIEDSGIDYY</sequence>
<dbReference type="InterPro" id="IPR029055">
    <property type="entry name" value="Ntn_hydrolases_N"/>
</dbReference>
<accession>A0A381R8F7</accession>
<reference evidence="3" key="1">
    <citation type="submission" date="2018-05" db="EMBL/GenBank/DDBJ databases">
        <authorList>
            <person name="Lanie J.A."/>
            <person name="Ng W.-L."/>
            <person name="Kazmierczak K.M."/>
            <person name="Andrzejewski T.M."/>
            <person name="Davidsen T.M."/>
            <person name="Wayne K.J."/>
            <person name="Tettelin H."/>
            <person name="Glass J.I."/>
            <person name="Rusch D."/>
            <person name="Podicherti R."/>
            <person name="Tsui H.-C.T."/>
            <person name="Winkler M.E."/>
        </authorList>
    </citation>
    <scope>NUCLEOTIDE SEQUENCE</scope>
</reference>
<dbReference type="PANTHER" id="PTHR43199:SF6">
    <property type="entry name" value="GLUTATHIONE HYDROLASE PROENZYME"/>
    <property type="match status" value="1"/>
</dbReference>
<name>A0A381R8F7_9ZZZZ</name>
<dbReference type="PROSITE" id="PS00462">
    <property type="entry name" value="G_GLU_TRANSPEPTIDASE"/>
    <property type="match status" value="1"/>
</dbReference>
<evidence type="ECO:0000256" key="2">
    <source>
        <dbReference type="ARBA" id="ARBA00023315"/>
    </source>
</evidence>
<evidence type="ECO:0000313" key="3">
    <source>
        <dbReference type="EMBL" id="SUZ87168.1"/>
    </source>
</evidence>
<gene>
    <name evidence="3" type="ORF">METZ01_LOCUS40022</name>
</gene>
<dbReference type="Gene3D" id="3.60.20.40">
    <property type="match status" value="1"/>
</dbReference>
<dbReference type="InterPro" id="IPR000101">
    <property type="entry name" value="GGT_peptidase"/>
</dbReference>
<keyword evidence="2" id="KW-0808">Transferase</keyword>
<keyword evidence="2" id="KW-0012">Acyltransferase</keyword>
<dbReference type="InterPro" id="IPR055262">
    <property type="entry name" value="GGT_CS"/>
</dbReference>
<dbReference type="GO" id="GO:0016746">
    <property type="term" value="F:acyltransferase activity"/>
    <property type="evidence" value="ECO:0007669"/>
    <property type="project" value="UniProtKB-KW"/>
</dbReference>
<proteinExistence type="inferred from homology"/>
<evidence type="ECO:0008006" key="4">
    <source>
        <dbReference type="Google" id="ProtNLM"/>
    </source>
</evidence>
<dbReference type="GO" id="GO:0036374">
    <property type="term" value="F:glutathione hydrolase activity"/>
    <property type="evidence" value="ECO:0007669"/>
    <property type="project" value="InterPro"/>
</dbReference>
<dbReference type="PANTHER" id="PTHR43199">
    <property type="entry name" value="GLUTATHIONE HYDROLASE"/>
    <property type="match status" value="1"/>
</dbReference>